<dbReference type="PROSITE" id="PS50181">
    <property type="entry name" value="FBOX"/>
    <property type="match status" value="1"/>
</dbReference>
<organism evidence="2 3">
    <name type="scientific">Ephemerocybe angulata</name>
    <dbReference type="NCBI Taxonomy" id="980116"/>
    <lineage>
        <taxon>Eukaryota</taxon>
        <taxon>Fungi</taxon>
        <taxon>Dikarya</taxon>
        <taxon>Basidiomycota</taxon>
        <taxon>Agaricomycotina</taxon>
        <taxon>Agaricomycetes</taxon>
        <taxon>Agaricomycetidae</taxon>
        <taxon>Agaricales</taxon>
        <taxon>Agaricineae</taxon>
        <taxon>Psathyrellaceae</taxon>
        <taxon>Ephemerocybe</taxon>
    </lineage>
</organism>
<dbReference type="CDD" id="cd09917">
    <property type="entry name" value="F-box_SF"/>
    <property type="match status" value="1"/>
</dbReference>
<proteinExistence type="predicted"/>
<gene>
    <name evidence="2" type="ORF">DFP72DRAFT_423698</name>
</gene>
<dbReference type="Pfam" id="PF00646">
    <property type="entry name" value="F-box"/>
    <property type="match status" value="1"/>
</dbReference>
<reference evidence="2 3" key="1">
    <citation type="submission" date="2020-07" db="EMBL/GenBank/DDBJ databases">
        <title>Comparative genomics of pyrophilous fungi reveals a link between fire events and developmental genes.</title>
        <authorList>
            <consortium name="DOE Joint Genome Institute"/>
            <person name="Steindorff A.S."/>
            <person name="Carver A."/>
            <person name="Calhoun S."/>
            <person name="Stillman K."/>
            <person name="Liu H."/>
            <person name="Lipzen A."/>
            <person name="Pangilinan J."/>
            <person name="Labutti K."/>
            <person name="Bruns T.D."/>
            <person name="Grigoriev I.V."/>
        </authorList>
    </citation>
    <scope>NUCLEOTIDE SEQUENCE [LARGE SCALE GENOMIC DNA]</scope>
    <source>
        <strain evidence="2 3">CBS 144469</strain>
    </source>
</reference>
<dbReference type="InterPro" id="IPR036047">
    <property type="entry name" value="F-box-like_dom_sf"/>
</dbReference>
<dbReference type="EMBL" id="JACGCI010000004">
    <property type="protein sequence ID" value="KAF6764489.1"/>
    <property type="molecule type" value="Genomic_DNA"/>
</dbReference>
<dbReference type="InterPro" id="IPR001810">
    <property type="entry name" value="F-box_dom"/>
</dbReference>
<comment type="caution">
    <text evidence="2">The sequence shown here is derived from an EMBL/GenBank/DDBJ whole genome shotgun (WGS) entry which is preliminary data.</text>
</comment>
<dbReference type="Proteomes" id="UP000521943">
    <property type="component" value="Unassembled WGS sequence"/>
</dbReference>
<dbReference type="OrthoDB" id="2688364at2759"/>
<protein>
    <recommendedName>
        <fullName evidence="1">F-box domain-containing protein</fullName>
    </recommendedName>
</protein>
<dbReference type="Gene3D" id="1.20.1280.50">
    <property type="match status" value="1"/>
</dbReference>
<evidence type="ECO:0000259" key="1">
    <source>
        <dbReference type="PROSITE" id="PS50181"/>
    </source>
</evidence>
<feature type="domain" description="F-box" evidence="1">
    <location>
        <begin position="1"/>
        <end position="47"/>
    </location>
</feature>
<dbReference type="SUPFAM" id="SSF81383">
    <property type="entry name" value="F-box domain"/>
    <property type="match status" value="1"/>
</dbReference>
<accession>A0A8H6IHD8</accession>
<sequence>MALLSDLPVELFVKIMANLSAEQIFRMSQTCKTAHERVSQREVWKTALKEACDSNHLFKPTYPMESMDVPHLRRAALAIGRTARRSSGSQEIRAVHREDQATRTARGLRELGELKDVCIIPGGRYLVEVNSDCLRLWDLGTPWSSNDRIDTVKLISTRAGPKAFGCKFQSMGRSTPLRCGNNKFRFLALAQDATLGHLVLEVYEIGPLPEDNEIRLLASKEVGVWPGTHWRFWLDGDRVNAVLWVHSRVIVWDYVRNLHAFWCFHDQDLLEVTSIDDAVIAWTYIGVIVWNAPELVEMDASVSLVDQDPDSNHPPTVYATMQFPSWKVPPGASCEPSVMMSSTWYRPFISPLTFDMVAFYREIADDGRPRTHVSITRHRCNIPQKTMIQQGAPHVIRNFDTTKAKPSETPYHIPLADCTLAIFSEHNPMVPKGPFIVLSTPPLGDDSIREWNLETFVPPIDIGWMSRASICPASGLAAYVCAGSAGSAFQGALMRQELRILLVRENLTGVK</sequence>
<evidence type="ECO:0000313" key="3">
    <source>
        <dbReference type="Proteomes" id="UP000521943"/>
    </source>
</evidence>
<evidence type="ECO:0000313" key="2">
    <source>
        <dbReference type="EMBL" id="KAF6764489.1"/>
    </source>
</evidence>
<dbReference type="AlphaFoldDB" id="A0A8H6IHD8"/>
<name>A0A8H6IHD8_9AGAR</name>
<keyword evidence="3" id="KW-1185">Reference proteome</keyword>